<accession>A0A852TQF5</accession>
<dbReference type="AlphaFoldDB" id="A0A852TQF5"/>
<name>A0A852TQF5_9BACI</name>
<comment type="caution">
    <text evidence="1">The sequence shown here is derived from an EMBL/GenBank/DDBJ whole genome shotgun (WGS) entry which is preliminary data.</text>
</comment>
<evidence type="ECO:0000313" key="1">
    <source>
        <dbReference type="EMBL" id="NYE09278.1"/>
    </source>
</evidence>
<proteinExistence type="predicted"/>
<organism evidence="1 2">
    <name type="scientific">Neobacillus niacini</name>
    <dbReference type="NCBI Taxonomy" id="86668"/>
    <lineage>
        <taxon>Bacteria</taxon>
        <taxon>Bacillati</taxon>
        <taxon>Bacillota</taxon>
        <taxon>Bacilli</taxon>
        <taxon>Bacillales</taxon>
        <taxon>Bacillaceae</taxon>
        <taxon>Neobacillus</taxon>
    </lineage>
</organism>
<dbReference type="Proteomes" id="UP000548423">
    <property type="component" value="Unassembled WGS sequence"/>
</dbReference>
<dbReference type="EMBL" id="JACCBX010000020">
    <property type="protein sequence ID" value="NYE09278.1"/>
    <property type="molecule type" value="Genomic_DNA"/>
</dbReference>
<reference evidence="2" key="1">
    <citation type="submission" date="2020-07" db="EMBL/GenBank/DDBJ databases">
        <authorList>
            <person name="Partida-Martinez L."/>
            <person name="Huntemann M."/>
            <person name="Clum A."/>
            <person name="Wang J."/>
            <person name="Palaniappan K."/>
            <person name="Ritter S."/>
            <person name="Chen I.-M."/>
            <person name="Stamatis D."/>
            <person name="Reddy T."/>
            <person name="O'Malley R."/>
            <person name="Daum C."/>
            <person name="Shapiro N."/>
            <person name="Ivanova N."/>
            <person name="Kyrpides N."/>
            <person name="Woyke T."/>
        </authorList>
    </citation>
    <scope>NUCLEOTIDE SEQUENCE [LARGE SCALE GENOMIC DNA]</scope>
    <source>
        <strain evidence="2">AT2.8</strain>
    </source>
</reference>
<sequence length="63" mass="7190">MDKHVQSKVSSIIAEINEIARELEEISHDIGREFKGIGSMKSAQSLQQAANKYRKVSYELRKI</sequence>
<reference evidence="2" key="2">
    <citation type="submission" date="2020-08" db="EMBL/GenBank/DDBJ databases">
        <title>The Agave Microbiome: Exploring the role of microbial communities in plant adaptations to desert environments.</title>
        <authorList>
            <person name="Partida-Martinez L.P."/>
        </authorList>
    </citation>
    <scope>NUCLEOTIDE SEQUENCE [LARGE SCALE GENOMIC DNA]</scope>
    <source>
        <strain evidence="2">AT2.8</strain>
    </source>
</reference>
<gene>
    <name evidence="1" type="ORF">F4694_006149</name>
</gene>
<evidence type="ECO:0000313" key="2">
    <source>
        <dbReference type="Proteomes" id="UP000548423"/>
    </source>
</evidence>
<protein>
    <submittedName>
        <fullName evidence="1">Uncharacterized protein</fullName>
    </submittedName>
</protein>